<dbReference type="RefSeq" id="WP_229907669.1">
    <property type="nucleotide sequence ID" value="NZ_BNAY01000002.1"/>
</dbReference>
<protein>
    <recommendedName>
        <fullName evidence="3">Nucleotidyltransferase domain-containing protein</fullName>
    </recommendedName>
</protein>
<dbReference type="Gene3D" id="3.30.460.10">
    <property type="entry name" value="Beta Polymerase, domain 2"/>
    <property type="match status" value="1"/>
</dbReference>
<dbReference type="InterPro" id="IPR043519">
    <property type="entry name" value="NT_sf"/>
</dbReference>
<name>A0ABQ3L996_9PSEU</name>
<evidence type="ECO:0000313" key="2">
    <source>
        <dbReference type="Proteomes" id="UP000635387"/>
    </source>
</evidence>
<reference evidence="2" key="1">
    <citation type="journal article" date="2019" name="Int. J. Syst. Evol. Microbiol.">
        <title>The Global Catalogue of Microorganisms (GCM) 10K type strain sequencing project: providing services to taxonomists for standard genome sequencing and annotation.</title>
        <authorList>
            <consortium name="The Broad Institute Genomics Platform"/>
            <consortium name="The Broad Institute Genome Sequencing Center for Infectious Disease"/>
            <person name="Wu L."/>
            <person name="Ma J."/>
        </authorList>
    </citation>
    <scope>NUCLEOTIDE SEQUENCE [LARGE SCALE GENOMIC DNA]</scope>
    <source>
        <strain evidence="2">CGMCC 4.7683</strain>
    </source>
</reference>
<sequence>MFSIAQRTAVRDVLLSWARDDAEVSAAALVGSAATGREDAWSDIDLALRIGAEAEPDEQFRATQPGFELVFGTANTPTSPASPDPGHLVGMGWLYGLHARSAIARGRRWQALLMLDGVRDQVIALACVRHGLNPHHGRDADKLPAELLDELARARARATDDRELHRANEASIGALVREIARHDETLAQRLAQPAEAFSRP</sequence>
<dbReference type="EMBL" id="BNAY01000002">
    <property type="protein sequence ID" value="GHH08820.1"/>
    <property type="molecule type" value="Genomic_DNA"/>
</dbReference>
<evidence type="ECO:0008006" key="3">
    <source>
        <dbReference type="Google" id="ProtNLM"/>
    </source>
</evidence>
<dbReference type="Proteomes" id="UP000635387">
    <property type="component" value="Unassembled WGS sequence"/>
</dbReference>
<dbReference type="SUPFAM" id="SSF81301">
    <property type="entry name" value="Nucleotidyltransferase"/>
    <property type="match status" value="1"/>
</dbReference>
<proteinExistence type="predicted"/>
<keyword evidence="2" id="KW-1185">Reference proteome</keyword>
<accession>A0ABQ3L996</accession>
<gene>
    <name evidence="1" type="ORF">GCM10017790_16080</name>
</gene>
<comment type="caution">
    <text evidence="1">The sequence shown here is derived from an EMBL/GenBank/DDBJ whole genome shotgun (WGS) entry which is preliminary data.</text>
</comment>
<evidence type="ECO:0000313" key="1">
    <source>
        <dbReference type="EMBL" id="GHH08820.1"/>
    </source>
</evidence>
<organism evidence="1 2">
    <name type="scientific">Amycolatopsis oliviviridis</name>
    <dbReference type="NCBI Taxonomy" id="1471590"/>
    <lineage>
        <taxon>Bacteria</taxon>
        <taxon>Bacillati</taxon>
        <taxon>Actinomycetota</taxon>
        <taxon>Actinomycetes</taxon>
        <taxon>Pseudonocardiales</taxon>
        <taxon>Pseudonocardiaceae</taxon>
        <taxon>Amycolatopsis</taxon>
    </lineage>
</organism>
<dbReference type="CDD" id="cd05403">
    <property type="entry name" value="NT_KNTase_like"/>
    <property type="match status" value="1"/>
</dbReference>